<name>A0A8S5UVR8_9CAUD</name>
<protein>
    <submittedName>
        <fullName evidence="1">Uncharacterized protein</fullName>
    </submittedName>
</protein>
<sequence>MHKAFFIHTRNSLKAIGYYGQITELRIFTIDIP</sequence>
<accession>A0A8S5UVR8</accession>
<evidence type="ECO:0000313" key="1">
    <source>
        <dbReference type="EMBL" id="DAF98462.1"/>
    </source>
</evidence>
<dbReference type="EMBL" id="BK016147">
    <property type="protein sequence ID" value="DAF98462.1"/>
    <property type="molecule type" value="Genomic_DNA"/>
</dbReference>
<organism evidence="1">
    <name type="scientific">Siphoviridae sp. ctwfx1</name>
    <dbReference type="NCBI Taxonomy" id="2825732"/>
    <lineage>
        <taxon>Viruses</taxon>
        <taxon>Duplodnaviria</taxon>
        <taxon>Heunggongvirae</taxon>
        <taxon>Uroviricota</taxon>
        <taxon>Caudoviricetes</taxon>
    </lineage>
</organism>
<proteinExistence type="predicted"/>
<reference evidence="1" key="1">
    <citation type="journal article" date="2021" name="Proc. Natl. Acad. Sci. U.S.A.">
        <title>A Catalog of Tens of Thousands of Viruses from Human Metagenomes Reveals Hidden Associations with Chronic Diseases.</title>
        <authorList>
            <person name="Tisza M.J."/>
            <person name="Buck C.B."/>
        </authorList>
    </citation>
    <scope>NUCLEOTIDE SEQUENCE</scope>
    <source>
        <strain evidence="1">Ctwfx1</strain>
    </source>
</reference>